<feature type="transmembrane region" description="Helical" evidence="2">
    <location>
        <begin position="36"/>
        <end position="58"/>
    </location>
</feature>
<gene>
    <name evidence="3" type="ORF">HNQ52_001988</name>
</gene>
<keyword evidence="4" id="KW-1185">Reference proteome</keyword>
<accession>A0A7W8FZT1</accession>
<dbReference type="PANTHER" id="PTHR44103:SF1">
    <property type="entry name" value="PROPROTEIN CONVERTASE P"/>
    <property type="match status" value="1"/>
</dbReference>
<evidence type="ECO:0000256" key="2">
    <source>
        <dbReference type="SAM" id="Phobius"/>
    </source>
</evidence>
<dbReference type="SUPFAM" id="SSF69318">
    <property type="entry name" value="Integrin alpha N-terminal domain"/>
    <property type="match status" value="1"/>
</dbReference>
<dbReference type="Gene3D" id="2.130.10.130">
    <property type="entry name" value="Integrin alpha, N-terminal"/>
    <property type="match status" value="2"/>
</dbReference>
<comment type="caution">
    <text evidence="3">The sequence shown here is derived from an EMBL/GenBank/DDBJ whole genome shotgun (WGS) entry which is preliminary data.</text>
</comment>
<dbReference type="PANTHER" id="PTHR44103">
    <property type="entry name" value="PROPROTEIN CONVERTASE P"/>
    <property type="match status" value="1"/>
</dbReference>
<protein>
    <recommendedName>
        <fullName evidence="5">VCBS repeat-containing protein</fullName>
    </recommendedName>
</protein>
<organism evidence="3 4">
    <name type="scientific">Chiayiivirga flava</name>
    <dbReference type="NCBI Taxonomy" id="659595"/>
    <lineage>
        <taxon>Bacteria</taxon>
        <taxon>Pseudomonadati</taxon>
        <taxon>Pseudomonadota</taxon>
        <taxon>Gammaproteobacteria</taxon>
        <taxon>Lysobacterales</taxon>
        <taxon>Lysobacteraceae</taxon>
        <taxon>Chiayiivirga</taxon>
    </lineage>
</organism>
<dbReference type="AlphaFoldDB" id="A0A7W8FZT1"/>
<sequence length="474" mass="49819">MREPERVRFRVAAVNGGGAALAPMRTPSAAARRRRFVARLIAIAVALPLLAGCAGAPVSPAAQRIADAQSVCAAATLPASSLFAATPLPTGLPTGGQWRDGFDLADMDGDGNVDLLHGPPRKGRALPVIYRGDGHGRFAPWREAHFPPLPYDYGDVRATDFNGDGRMDFVLTSHLRGMVVLINEAGGHYAPWGEGLRLREPGPDGADFTSRSLALADWDGDGHTDILALNEGPAQFVQMPSTEAVALYLHRGGYWERAAVPNAVRGFGDDLAVGDVDGNGHPDALLGSQVGGARLVLQMGSGTTMRSRELRSLPLDAAVTAVALHDFDGDGRDDAVTATRAVEDGRFCSLLQHVAFDADGNETPLALWSERSRTPVVALASADIDGDGRADLVAARQNGEILLFAGRADGFSRDLVLPVPEAMRGCDIFDLALADLDGDGQQDLLASYAGDTPGARRSGCTLGGGFMAWTLGGR</sequence>
<reference evidence="3 4" key="1">
    <citation type="submission" date="2020-08" db="EMBL/GenBank/DDBJ databases">
        <title>Genomic Encyclopedia of Type Strains, Phase IV (KMG-IV): sequencing the most valuable type-strain genomes for metagenomic binning, comparative biology and taxonomic classification.</title>
        <authorList>
            <person name="Goeker M."/>
        </authorList>
    </citation>
    <scope>NUCLEOTIDE SEQUENCE [LARGE SCALE GENOMIC DNA]</scope>
    <source>
        <strain evidence="3 4">DSM 24163</strain>
    </source>
</reference>
<evidence type="ECO:0000313" key="3">
    <source>
        <dbReference type="EMBL" id="MBB5208446.1"/>
    </source>
</evidence>
<dbReference type="Proteomes" id="UP000521199">
    <property type="component" value="Unassembled WGS sequence"/>
</dbReference>
<dbReference type="InterPro" id="IPR013517">
    <property type="entry name" value="FG-GAP"/>
</dbReference>
<keyword evidence="2" id="KW-0472">Membrane</keyword>
<evidence type="ECO:0000256" key="1">
    <source>
        <dbReference type="ARBA" id="ARBA00022729"/>
    </source>
</evidence>
<evidence type="ECO:0008006" key="5">
    <source>
        <dbReference type="Google" id="ProtNLM"/>
    </source>
</evidence>
<dbReference type="Pfam" id="PF13517">
    <property type="entry name" value="FG-GAP_3"/>
    <property type="match status" value="3"/>
</dbReference>
<proteinExistence type="predicted"/>
<name>A0A7W8FZT1_9GAMM</name>
<dbReference type="InterPro" id="IPR028994">
    <property type="entry name" value="Integrin_alpha_N"/>
</dbReference>
<keyword evidence="2" id="KW-0812">Transmembrane</keyword>
<keyword evidence="1" id="KW-0732">Signal</keyword>
<dbReference type="EMBL" id="JACHHP010000003">
    <property type="protein sequence ID" value="MBB5208446.1"/>
    <property type="molecule type" value="Genomic_DNA"/>
</dbReference>
<evidence type="ECO:0000313" key="4">
    <source>
        <dbReference type="Proteomes" id="UP000521199"/>
    </source>
</evidence>
<keyword evidence="2" id="KW-1133">Transmembrane helix</keyword>
<dbReference type="RefSeq" id="WP_183960973.1">
    <property type="nucleotide sequence ID" value="NZ_JACHHP010000003.1"/>
</dbReference>